<reference evidence="1" key="1">
    <citation type="submission" date="2022-06" db="EMBL/GenBank/DDBJ databases">
        <title>Genome Sequence of Candolleomyces eurysporus.</title>
        <authorList>
            <person name="Buettner E."/>
        </authorList>
    </citation>
    <scope>NUCLEOTIDE SEQUENCE</scope>
    <source>
        <strain evidence="1">VTCC 930004</strain>
    </source>
</reference>
<organism evidence="1 2">
    <name type="scientific">Candolleomyces eurysporus</name>
    <dbReference type="NCBI Taxonomy" id="2828524"/>
    <lineage>
        <taxon>Eukaryota</taxon>
        <taxon>Fungi</taxon>
        <taxon>Dikarya</taxon>
        <taxon>Basidiomycota</taxon>
        <taxon>Agaricomycotina</taxon>
        <taxon>Agaricomycetes</taxon>
        <taxon>Agaricomycetidae</taxon>
        <taxon>Agaricales</taxon>
        <taxon>Agaricineae</taxon>
        <taxon>Psathyrellaceae</taxon>
        <taxon>Candolleomyces</taxon>
    </lineage>
</organism>
<gene>
    <name evidence="1" type="ORF">H1R20_g7553</name>
</gene>
<evidence type="ECO:0000313" key="2">
    <source>
        <dbReference type="Proteomes" id="UP001140091"/>
    </source>
</evidence>
<dbReference type="AlphaFoldDB" id="A0A9W8J7A3"/>
<name>A0A9W8J7A3_9AGAR</name>
<sequence length="280" mass="31952">MPLVLTDQPTPRSFFEARMRVISPRVPADLYTMWCEDKVKAMQGSDTSRVQGLGPQQNVNQVLALLWSIEPLAAPGFKAKLKEYYERGFRATWNWFVHWALMAHTHSRADSELGKSVAEKLLLPDDFEVYYKRYIEPLPASGSEGKAREETAGKLFFEATFVLPPGLARGILNLDDLWASTPDYEKMVYELRGRIYQDVLTMEKVLQCRAANHTRSKDVLQELRIDELLSFLPGTSYARHAPKLGTQWLFGEEKQQLESLESSIFADACFELDPELADDL</sequence>
<keyword evidence="2" id="KW-1185">Reference proteome</keyword>
<evidence type="ECO:0000313" key="1">
    <source>
        <dbReference type="EMBL" id="KAJ2929532.1"/>
    </source>
</evidence>
<comment type="caution">
    <text evidence="1">The sequence shown here is derived from an EMBL/GenBank/DDBJ whole genome shotgun (WGS) entry which is preliminary data.</text>
</comment>
<dbReference type="Proteomes" id="UP001140091">
    <property type="component" value="Unassembled WGS sequence"/>
</dbReference>
<feature type="non-terminal residue" evidence="1">
    <location>
        <position position="280"/>
    </location>
</feature>
<dbReference type="EMBL" id="JANBPK010000868">
    <property type="protein sequence ID" value="KAJ2929532.1"/>
    <property type="molecule type" value="Genomic_DNA"/>
</dbReference>
<accession>A0A9W8J7A3</accession>
<dbReference type="OrthoDB" id="2961731at2759"/>
<proteinExistence type="predicted"/>
<protein>
    <submittedName>
        <fullName evidence="1">Uncharacterized protein</fullName>
    </submittedName>
</protein>